<accession>A0A323V235</accession>
<dbReference type="RefSeq" id="WP_146251815.1">
    <property type="nucleotide sequence ID" value="NZ_QKNV01000628.1"/>
</dbReference>
<name>A0A323V235_9ACTN</name>
<dbReference type="InterPro" id="IPR027417">
    <property type="entry name" value="P-loop_NTPase"/>
</dbReference>
<dbReference type="Pfam" id="PF00005">
    <property type="entry name" value="ABC_tran"/>
    <property type="match status" value="1"/>
</dbReference>
<dbReference type="InterPro" id="IPR003439">
    <property type="entry name" value="ABC_transporter-like_ATP-bd"/>
</dbReference>
<dbReference type="EMBL" id="QKNV01000628">
    <property type="protein sequence ID" value="PZA18807.1"/>
    <property type="molecule type" value="Genomic_DNA"/>
</dbReference>
<dbReference type="PANTHER" id="PTHR42781:SF4">
    <property type="entry name" value="SPERMIDINE_PUTRESCINE IMPORT ATP-BINDING PROTEIN POTA"/>
    <property type="match status" value="1"/>
</dbReference>
<dbReference type="InterPro" id="IPR050093">
    <property type="entry name" value="ABC_SmlMolc_Importer"/>
</dbReference>
<dbReference type="Gene3D" id="3.40.50.300">
    <property type="entry name" value="P-loop containing nucleotide triphosphate hydrolases"/>
    <property type="match status" value="1"/>
</dbReference>
<dbReference type="PANTHER" id="PTHR42781">
    <property type="entry name" value="SPERMIDINE/PUTRESCINE IMPORT ATP-BINDING PROTEIN POTA"/>
    <property type="match status" value="1"/>
</dbReference>
<sequence>MPSAVQIESATKVYGSTKALDNVSLHIDPGQMVALLGPSGCGKTSLLRAIAGLNPLDRGAIRIGESDVTMVPARLRP</sequence>
<keyword evidence="3" id="KW-0547">Nucleotide-binding</keyword>
<evidence type="ECO:0000313" key="4">
    <source>
        <dbReference type="Proteomes" id="UP000247602"/>
    </source>
</evidence>
<dbReference type="GO" id="GO:0016887">
    <property type="term" value="F:ATP hydrolysis activity"/>
    <property type="evidence" value="ECO:0007669"/>
    <property type="project" value="InterPro"/>
</dbReference>
<comment type="caution">
    <text evidence="3">The sequence shown here is derived from an EMBL/GenBank/DDBJ whole genome shotgun (WGS) entry which is preliminary data.</text>
</comment>
<feature type="non-terminal residue" evidence="3">
    <location>
        <position position="77"/>
    </location>
</feature>
<organism evidence="3 4">
    <name type="scientific">Modestobacter versicolor</name>
    <dbReference type="NCBI Taxonomy" id="429133"/>
    <lineage>
        <taxon>Bacteria</taxon>
        <taxon>Bacillati</taxon>
        <taxon>Actinomycetota</taxon>
        <taxon>Actinomycetes</taxon>
        <taxon>Geodermatophilales</taxon>
        <taxon>Geodermatophilaceae</taxon>
        <taxon>Modestobacter</taxon>
    </lineage>
</organism>
<keyword evidence="1" id="KW-0813">Transport</keyword>
<keyword evidence="3" id="KW-0067">ATP-binding</keyword>
<dbReference type="Proteomes" id="UP000247602">
    <property type="component" value="Unassembled WGS sequence"/>
</dbReference>
<reference evidence="3 4" key="1">
    <citation type="submission" date="2018-06" db="EMBL/GenBank/DDBJ databases">
        <title>Draft genome sequence of Modestobacter versicolor CP153-2.</title>
        <authorList>
            <person name="Gundlapally S.R."/>
        </authorList>
    </citation>
    <scope>NUCLEOTIDE SEQUENCE [LARGE SCALE GENOMIC DNA]</scope>
    <source>
        <strain evidence="3 4">CP153-2</strain>
    </source>
</reference>
<evidence type="ECO:0000256" key="1">
    <source>
        <dbReference type="ARBA" id="ARBA00022448"/>
    </source>
</evidence>
<feature type="domain" description="ABC transporter" evidence="2">
    <location>
        <begin position="20"/>
        <end position="70"/>
    </location>
</feature>
<dbReference type="SUPFAM" id="SSF52540">
    <property type="entry name" value="P-loop containing nucleoside triphosphate hydrolases"/>
    <property type="match status" value="1"/>
</dbReference>
<evidence type="ECO:0000259" key="2">
    <source>
        <dbReference type="Pfam" id="PF00005"/>
    </source>
</evidence>
<proteinExistence type="predicted"/>
<dbReference type="GO" id="GO:0005524">
    <property type="term" value="F:ATP binding"/>
    <property type="evidence" value="ECO:0007669"/>
    <property type="project" value="UniProtKB-KW"/>
</dbReference>
<evidence type="ECO:0000313" key="3">
    <source>
        <dbReference type="EMBL" id="PZA18807.1"/>
    </source>
</evidence>
<protein>
    <submittedName>
        <fullName evidence="3">Spermidine/putrescine ABC transporter ATP-binding protein</fullName>
    </submittedName>
</protein>
<dbReference type="AlphaFoldDB" id="A0A323V235"/>
<gene>
    <name evidence="3" type="ORF">DMO24_24135</name>
</gene>
<dbReference type="OrthoDB" id="3180400at2"/>
<keyword evidence="4" id="KW-1185">Reference proteome</keyword>